<dbReference type="InterPro" id="IPR027417">
    <property type="entry name" value="P-loop_NTPase"/>
</dbReference>
<protein>
    <submittedName>
        <fullName evidence="8">GTPase</fullName>
    </submittedName>
</protein>
<dbReference type="PANTHER" id="PTHR11089:SF30">
    <property type="entry name" value="GUANINE NUCLEOTIDE-BINDING PROTEIN-LIKE 3 HOMOLOG"/>
    <property type="match status" value="1"/>
</dbReference>
<dbReference type="InterPro" id="IPR006073">
    <property type="entry name" value="GTP-bd"/>
</dbReference>
<evidence type="ECO:0000259" key="6">
    <source>
        <dbReference type="Pfam" id="PF01926"/>
    </source>
</evidence>
<feature type="compositionally biased region" description="Basic residues" evidence="5">
    <location>
        <begin position="1"/>
        <end position="22"/>
    </location>
</feature>
<dbReference type="AlphaFoldDB" id="A0A0F7SUR3"/>
<dbReference type="Pfam" id="PF08701">
    <property type="entry name" value="GN3L_Grn1"/>
    <property type="match status" value="1"/>
</dbReference>
<dbReference type="Gene3D" id="3.40.50.300">
    <property type="entry name" value="P-loop containing nucleotide triphosphate hydrolases"/>
    <property type="match status" value="1"/>
</dbReference>
<proteinExistence type="predicted"/>
<dbReference type="SUPFAM" id="SSF52540">
    <property type="entry name" value="P-loop containing nucleoside triphosphate hydrolases"/>
    <property type="match status" value="1"/>
</dbReference>
<feature type="compositionally biased region" description="Low complexity" evidence="5">
    <location>
        <begin position="626"/>
        <end position="636"/>
    </location>
</feature>
<feature type="domain" description="Guanine nucleotide-binding protein-like 3 N-terminal" evidence="7">
    <location>
        <begin position="14"/>
        <end position="89"/>
    </location>
</feature>
<feature type="compositionally biased region" description="Basic and acidic residues" evidence="5">
    <location>
        <begin position="66"/>
        <end position="90"/>
    </location>
</feature>
<dbReference type="PANTHER" id="PTHR11089">
    <property type="entry name" value="GTP-BINDING PROTEIN-RELATED"/>
    <property type="match status" value="1"/>
</dbReference>
<feature type="region of interest" description="Disordered" evidence="5">
    <location>
        <begin position="710"/>
        <end position="797"/>
    </location>
</feature>
<organism evidence="8">
    <name type="scientific">Phaffia rhodozyma</name>
    <name type="common">Yeast</name>
    <name type="synonym">Xanthophyllomyces dendrorhous</name>
    <dbReference type="NCBI Taxonomy" id="264483"/>
    <lineage>
        <taxon>Eukaryota</taxon>
        <taxon>Fungi</taxon>
        <taxon>Dikarya</taxon>
        <taxon>Basidiomycota</taxon>
        <taxon>Agaricomycotina</taxon>
        <taxon>Tremellomycetes</taxon>
        <taxon>Cystofilobasidiales</taxon>
        <taxon>Mrakiaceae</taxon>
        <taxon>Phaffia</taxon>
    </lineage>
</organism>
<dbReference type="EMBL" id="LN483166">
    <property type="protein sequence ID" value="CED84449.1"/>
    <property type="molecule type" value="Genomic_DNA"/>
</dbReference>
<evidence type="ECO:0000256" key="3">
    <source>
        <dbReference type="ARBA" id="ARBA00023134"/>
    </source>
</evidence>
<feature type="compositionally biased region" description="Basic and acidic residues" evidence="5">
    <location>
        <begin position="36"/>
        <end position="48"/>
    </location>
</feature>
<dbReference type="Pfam" id="PF01926">
    <property type="entry name" value="MMR_HSR1"/>
    <property type="match status" value="1"/>
</dbReference>
<accession>A0A0F7SUR3</accession>
<feature type="domain" description="G" evidence="6">
    <location>
        <begin position="276"/>
        <end position="357"/>
    </location>
</feature>
<keyword evidence="4" id="KW-0539">Nucleus</keyword>
<evidence type="ECO:0000256" key="2">
    <source>
        <dbReference type="ARBA" id="ARBA00022741"/>
    </source>
</evidence>
<dbReference type="InterPro" id="IPR050755">
    <property type="entry name" value="TRAFAC_YlqF/YawG_RiboMat"/>
</dbReference>
<dbReference type="Gene3D" id="1.10.1580.10">
    <property type="match status" value="1"/>
</dbReference>
<name>A0A0F7SUR3_PHARH</name>
<evidence type="ECO:0000256" key="1">
    <source>
        <dbReference type="ARBA" id="ARBA00004123"/>
    </source>
</evidence>
<comment type="subcellular location">
    <subcellularLocation>
        <location evidence="1">Nucleus</location>
    </subcellularLocation>
</comment>
<dbReference type="GO" id="GO:0005730">
    <property type="term" value="C:nucleolus"/>
    <property type="evidence" value="ECO:0007669"/>
    <property type="project" value="TreeGrafter"/>
</dbReference>
<dbReference type="InterPro" id="IPR014813">
    <property type="entry name" value="Gnl3_N_dom"/>
</dbReference>
<evidence type="ECO:0000259" key="7">
    <source>
        <dbReference type="Pfam" id="PF08701"/>
    </source>
</evidence>
<feature type="compositionally biased region" description="Basic and acidic residues" evidence="5">
    <location>
        <begin position="783"/>
        <end position="797"/>
    </location>
</feature>
<reference evidence="8" key="1">
    <citation type="submission" date="2014-08" db="EMBL/GenBank/DDBJ databases">
        <authorList>
            <person name="Sharma Rahul"/>
            <person name="Thines Marco"/>
        </authorList>
    </citation>
    <scope>NUCLEOTIDE SEQUENCE</scope>
</reference>
<feature type="region of interest" description="Disordered" evidence="5">
    <location>
        <begin position="352"/>
        <end position="381"/>
    </location>
</feature>
<keyword evidence="2" id="KW-0547">Nucleotide-binding</keyword>
<evidence type="ECO:0000313" key="8">
    <source>
        <dbReference type="EMBL" id="CED84449.1"/>
    </source>
</evidence>
<feature type="compositionally biased region" description="Low complexity" evidence="5">
    <location>
        <begin position="761"/>
        <end position="781"/>
    </location>
</feature>
<feature type="compositionally biased region" description="Low complexity" evidence="5">
    <location>
        <begin position="643"/>
        <end position="662"/>
    </location>
</feature>
<feature type="region of interest" description="Disordered" evidence="5">
    <location>
        <begin position="543"/>
        <end position="695"/>
    </location>
</feature>
<dbReference type="GO" id="GO:0005525">
    <property type="term" value="F:GTP binding"/>
    <property type="evidence" value="ECO:0007669"/>
    <property type="project" value="UniProtKB-KW"/>
</dbReference>
<dbReference type="InterPro" id="IPR023179">
    <property type="entry name" value="GTP-bd_ortho_bundle_sf"/>
</dbReference>
<evidence type="ECO:0000256" key="4">
    <source>
        <dbReference type="ARBA" id="ARBA00023242"/>
    </source>
</evidence>
<evidence type="ECO:0000256" key="5">
    <source>
        <dbReference type="SAM" id="MobiDB-lite"/>
    </source>
</evidence>
<feature type="compositionally biased region" description="Acidic residues" evidence="5">
    <location>
        <begin position="356"/>
        <end position="381"/>
    </location>
</feature>
<feature type="region of interest" description="Disordered" evidence="5">
    <location>
        <begin position="1"/>
        <end position="102"/>
    </location>
</feature>
<sequence>MVSIRKKTSNRGTTHQRSKIKQKAAETRKKNKKAARKDVTWKSNKTKDPGIPNSFPYKDQILAEVAEQRRQAEEEKIRAKEERKAAKQEAAEQAEAEEVDQPGVSKLSGDRVLALPPKTVAAPVEEEDESAPLLFDASIPTLQAALEQADVLLEVVDARDPLGFRSPWLEEQFLTVDEGDKRKLRVVVVLTKIDLAPKEALIQWLNYLRPRFPTVLFKSSIPASHVPLPRSESTVEPSLAPSESLGREELMETLQSWAEAKRKLTKKGADSEEFVVAVAGLPNVGKSSMLNTLLQVPASSFPVATYPPNSLQHGPTTTTPTATTYTFPSTSSKKSPLEIKFIDTPGWIFADVFPGDNEDSEDEADDEDDEGEDQGETEEEAAMWDLIEVNRIKDLLRRNIGRIEKIKEPFALAEYLITHSNANDLVLLYGTPSFLPNDSTSFLTGLARVTGRMKKHGTPDLDSAAKLILRDWALGQFPHYSLPPKNLTLEPTVPANLESIKLFTKREEDVLARLRTRREFMSEKGGRGIVKMVLDETFEKEGGDQREIVLDDEIREDEDESEGEGEWSDEEDELDGDEDEVMKEDEPEEDEEDDEDPAGPSALDVLLAANPSLLGSSRPSSKKSSKLSAASVPVPSLAKPSKKTSATPASVSSSSKNASAAKRVVFAAEEKGKTPNGDSPMSVGKGPRSILKTQPAAVESAPAVVAVAASKGADSSAKGKKRKAAAASQEEDVVTAPSKKEKREQAKAAASVEKIDKKVSKVASAAAPKTTKAAKAAPTPAEVKMDTKSKAAERAKDGEQGYDFNKFFF</sequence>
<feature type="compositionally biased region" description="Acidic residues" evidence="5">
    <location>
        <begin position="550"/>
        <end position="597"/>
    </location>
</feature>
<keyword evidence="3" id="KW-0342">GTP-binding</keyword>